<evidence type="ECO:0000313" key="2">
    <source>
        <dbReference type="Proteomes" id="UP000198697"/>
    </source>
</evidence>
<dbReference type="Proteomes" id="UP000198697">
    <property type="component" value="Unassembled WGS sequence"/>
</dbReference>
<dbReference type="AlphaFoldDB" id="A0A1I0J9U9"/>
<dbReference type="OrthoDB" id="880556at2"/>
<dbReference type="RefSeq" id="WP_143069916.1">
    <property type="nucleotide sequence ID" value="NZ_FOHS01000007.1"/>
</dbReference>
<dbReference type="STRING" id="82805.SAMN04487998_3699"/>
<proteinExistence type="predicted"/>
<organism evidence="1 2">
    <name type="scientific">Hymenobacter actinosclerus</name>
    <dbReference type="NCBI Taxonomy" id="82805"/>
    <lineage>
        <taxon>Bacteria</taxon>
        <taxon>Pseudomonadati</taxon>
        <taxon>Bacteroidota</taxon>
        <taxon>Cytophagia</taxon>
        <taxon>Cytophagales</taxon>
        <taxon>Hymenobacteraceae</taxon>
        <taxon>Hymenobacter</taxon>
    </lineage>
</organism>
<evidence type="ECO:0000313" key="1">
    <source>
        <dbReference type="EMBL" id="SEU06007.1"/>
    </source>
</evidence>
<protein>
    <recommendedName>
        <fullName evidence="3">SpoIIAA-like</fullName>
    </recommendedName>
</protein>
<accession>A0A1I0J9U9</accession>
<evidence type="ECO:0008006" key="3">
    <source>
        <dbReference type="Google" id="ProtNLM"/>
    </source>
</evidence>
<name>A0A1I0J9U9_9BACT</name>
<dbReference type="EMBL" id="FOHS01000007">
    <property type="protein sequence ID" value="SEU06007.1"/>
    <property type="molecule type" value="Genomic_DNA"/>
</dbReference>
<keyword evidence="2" id="KW-1185">Reference proteome</keyword>
<gene>
    <name evidence="1" type="ORF">SAMN04487998_3699</name>
</gene>
<sequence>MAMIRNARLQLQHDEATGLIRVAWRAGQPVAAFQSALEWLMEFSQEHHVTRWLVDMHHLPPLGSAEQAWITDQWFAAMTTTPVRQLALVLPSDIHNYLVATAPVHNPQLAPPFELDFFTDVASAFGWLMESEPTRERLWHEWEPDPSDPSLRLG</sequence>
<reference evidence="2" key="1">
    <citation type="submission" date="2016-10" db="EMBL/GenBank/DDBJ databases">
        <authorList>
            <person name="Varghese N."/>
            <person name="Submissions S."/>
        </authorList>
    </citation>
    <scope>NUCLEOTIDE SEQUENCE [LARGE SCALE GENOMIC DNA]</scope>
    <source>
        <strain evidence="2">DSM 15310</strain>
    </source>
</reference>